<feature type="compositionally biased region" description="Low complexity" evidence="1">
    <location>
        <begin position="84"/>
        <end position="139"/>
    </location>
</feature>
<feature type="region of interest" description="Disordered" evidence="1">
    <location>
        <begin position="40"/>
        <end position="139"/>
    </location>
</feature>
<feature type="compositionally biased region" description="Basic and acidic residues" evidence="1">
    <location>
        <begin position="64"/>
        <end position="76"/>
    </location>
</feature>
<comment type="caution">
    <text evidence="2">The sequence shown here is derived from an EMBL/GenBank/DDBJ whole genome shotgun (WGS) entry which is preliminary data.</text>
</comment>
<feature type="compositionally biased region" description="Basic and acidic residues" evidence="1">
    <location>
        <begin position="8"/>
        <end position="20"/>
    </location>
</feature>
<proteinExistence type="predicted"/>
<dbReference type="EMBL" id="JAODZU010000006">
    <property type="protein sequence ID" value="MDH0362799.1"/>
    <property type="molecule type" value="Genomic_DNA"/>
</dbReference>
<evidence type="ECO:0000313" key="3">
    <source>
        <dbReference type="Proteomes" id="UP001158297"/>
    </source>
</evidence>
<dbReference type="Proteomes" id="UP001158297">
    <property type="component" value="Unassembled WGS sequence"/>
</dbReference>
<dbReference type="RefSeq" id="WP_279859909.1">
    <property type="nucleotide sequence ID" value="NZ_JAODZU010000006.1"/>
</dbReference>
<organism evidence="2 3">
    <name type="scientific">Comamonas aquatica</name>
    <dbReference type="NCBI Taxonomy" id="225991"/>
    <lineage>
        <taxon>Bacteria</taxon>
        <taxon>Pseudomonadati</taxon>
        <taxon>Pseudomonadota</taxon>
        <taxon>Betaproteobacteria</taxon>
        <taxon>Burkholderiales</taxon>
        <taxon>Comamonadaceae</taxon>
        <taxon>Comamonas</taxon>
    </lineage>
</organism>
<sequence length="139" mass="13736">MNYQAAKSFDRDGTRYRPGDDLPEGLDKVAIAHYLRHGMIREAPAPGTTKPAGPAQSPATGPSRKRESAKPKEVKEPPPPPVAAPALSAAASVGSTASGQDGEAAAPAADSAAAGATVAPSADGEASAPASEPSPASEA</sequence>
<reference evidence="2" key="1">
    <citation type="submission" date="2022-09" db="EMBL/GenBank/DDBJ databases">
        <title>Intensive care unit water sources are persistently colonized with multi-drug resistant bacteria and are the site of extensive horizontal gene transfer of antibiotic resistance genes.</title>
        <authorList>
            <person name="Diorio-Toth L."/>
        </authorList>
    </citation>
    <scope>NUCLEOTIDE SEQUENCE</scope>
    <source>
        <strain evidence="2">GD04130</strain>
    </source>
</reference>
<evidence type="ECO:0000256" key="1">
    <source>
        <dbReference type="SAM" id="MobiDB-lite"/>
    </source>
</evidence>
<dbReference type="AlphaFoldDB" id="A0AA42HQJ7"/>
<evidence type="ECO:0000313" key="2">
    <source>
        <dbReference type="EMBL" id="MDH0362799.1"/>
    </source>
</evidence>
<accession>A0AA42HQJ7</accession>
<feature type="compositionally biased region" description="Low complexity" evidence="1">
    <location>
        <begin position="43"/>
        <end position="55"/>
    </location>
</feature>
<gene>
    <name evidence="2" type="ORF">N7330_06980</name>
</gene>
<protein>
    <submittedName>
        <fullName evidence="2">Uncharacterized protein</fullName>
    </submittedName>
</protein>
<name>A0AA42HQJ7_9BURK</name>
<feature type="region of interest" description="Disordered" evidence="1">
    <location>
        <begin position="1"/>
        <end position="25"/>
    </location>
</feature>